<evidence type="ECO:0000256" key="2">
    <source>
        <dbReference type="ARBA" id="ARBA00023002"/>
    </source>
</evidence>
<dbReference type="RefSeq" id="WP_066762033.1">
    <property type="nucleotide sequence ID" value="NZ_BMIO01000006.1"/>
</dbReference>
<dbReference type="GO" id="GO:0030267">
    <property type="term" value="F:glyoxylate reductase (NADPH) activity"/>
    <property type="evidence" value="ECO:0007669"/>
    <property type="project" value="TreeGrafter"/>
</dbReference>
<dbReference type="OrthoDB" id="9793626at2"/>
<organism evidence="7 8">
    <name type="scientific">Croceicoccus pelagius</name>
    <dbReference type="NCBI Taxonomy" id="1703341"/>
    <lineage>
        <taxon>Bacteria</taxon>
        <taxon>Pseudomonadati</taxon>
        <taxon>Pseudomonadota</taxon>
        <taxon>Alphaproteobacteria</taxon>
        <taxon>Sphingomonadales</taxon>
        <taxon>Erythrobacteraceae</taxon>
        <taxon>Croceicoccus</taxon>
    </lineage>
</organism>
<dbReference type="GO" id="GO:0016618">
    <property type="term" value="F:hydroxypyruvate reductase [NAD(P)H] activity"/>
    <property type="evidence" value="ECO:0007669"/>
    <property type="project" value="TreeGrafter"/>
</dbReference>
<dbReference type="CDD" id="cd05301">
    <property type="entry name" value="GDH"/>
    <property type="match status" value="1"/>
</dbReference>
<name>A0A917DKZ9_9SPHN</name>
<dbReference type="InterPro" id="IPR006140">
    <property type="entry name" value="D-isomer_DH_NAD-bd"/>
</dbReference>
<protein>
    <submittedName>
        <fullName evidence="7">D-glycerate dehydrogenase</fullName>
    </submittedName>
</protein>
<evidence type="ECO:0000256" key="3">
    <source>
        <dbReference type="ARBA" id="ARBA00023027"/>
    </source>
</evidence>
<evidence type="ECO:0000256" key="1">
    <source>
        <dbReference type="ARBA" id="ARBA00005854"/>
    </source>
</evidence>
<dbReference type="EMBL" id="BMIO01000006">
    <property type="protein sequence ID" value="GGD46046.1"/>
    <property type="molecule type" value="Genomic_DNA"/>
</dbReference>
<dbReference type="GO" id="GO:0005829">
    <property type="term" value="C:cytosol"/>
    <property type="evidence" value="ECO:0007669"/>
    <property type="project" value="TreeGrafter"/>
</dbReference>
<evidence type="ECO:0000259" key="5">
    <source>
        <dbReference type="Pfam" id="PF00389"/>
    </source>
</evidence>
<reference evidence="7 8" key="1">
    <citation type="journal article" date="2014" name="Int. J. Syst. Evol. Microbiol.">
        <title>Complete genome sequence of Corynebacterium casei LMG S-19264T (=DSM 44701T), isolated from a smear-ripened cheese.</title>
        <authorList>
            <consortium name="US DOE Joint Genome Institute (JGI-PGF)"/>
            <person name="Walter F."/>
            <person name="Albersmeier A."/>
            <person name="Kalinowski J."/>
            <person name="Ruckert C."/>
        </authorList>
    </citation>
    <scope>NUCLEOTIDE SEQUENCE [LARGE SCALE GENOMIC DNA]</scope>
    <source>
        <strain evidence="7 8">CGMCC 1.15358</strain>
    </source>
</reference>
<dbReference type="Pfam" id="PF00389">
    <property type="entry name" value="2-Hacid_dh"/>
    <property type="match status" value="1"/>
</dbReference>
<comment type="caution">
    <text evidence="7">The sequence shown here is derived from an EMBL/GenBank/DDBJ whole genome shotgun (WGS) entry which is preliminary data.</text>
</comment>
<accession>A0A917DKZ9</accession>
<dbReference type="InterPro" id="IPR029753">
    <property type="entry name" value="D-isomer_DH_CS"/>
</dbReference>
<dbReference type="FunFam" id="3.40.50.720:FF:000203">
    <property type="entry name" value="D-3-phosphoglycerate dehydrogenase (SerA)"/>
    <property type="match status" value="1"/>
</dbReference>
<feature type="domain" description="D-isomer specific 2-hydroxyacid dehydrogenase NAD-binding" evidence="6">
    <location>
        <begin position="128"/>
        <end position="307"/>
    </location>
</feature>
<keyword evidence="3" id="KW-0520">NAD</keyword>
<keyword evidence="8" id="KW-1185">Reference proteome</keyword>
<dbReference type="PROSITE" id="PS00065">
    <property type="entry name" value="D_2_HYDROXYACID_DH_1"/>
    <property type="match status" value="1"/>
</dbReference>
<dbReference type="SUPFAM" id="SSF51735">
    <property type="entry name" value="NAD(P)-binding Rossmann-fold domains"/>
    <property type="match status" value="1"/>
</dbReference>
<dbReference type="PROSITE" id="PS00671">
    <property type="entry name" value="D_2_HYDROXYACID_DH_3"/>
    <property type="match status" value="1"/>
</dbReference>
<evidence type="ECO:0000313" key="7">
    <source>
        <dbReference type="EMBL" id="GGD46046.1"/>
    </source>
</evidence>
<dbReference type="Proteomes" id="UP000598997">
    <property type="component" value="Unassembled WGS sequence"/>
</dbReference>
<proteinExistence type="inferred from homology"/>
<feature type="domain" description="D-isomer specific 2-hydroxyacid dehydrogenase catalytic" evidence="5">
    <location>
        <begin position="38"/>
        <end position="336"/>
    </location>
</feature>
<dbReference type="PANTHER" id="PTHR10996">
    <property type="entry name" value="2-HYDROXYACID DEHYDROGENASE-RELATED"/>
    <property type="match status" value="1"/>
</dbReference>
<dbReference type="InterPro" id="IPR036291">
    <property type="entry name" value="NAD(P)-bd_dom_sf"/>
</dbReference>
<comment type="similarity">
    <text evidence="1 4">Belongs to the D-isomer specific 2-hydroxyacid dehydrogenase family.</text>
</comment>
<dbReference type="AlphaFoldDB" id="A0A917DKZ9"/>
<evidence type="ECO:0000259" key="6">
    <source>
        <dbReference type="Pfam" id="PF02826"/>
    </source>
</evidence>
<evidence type="ECO:0000313" key="8">
    <source>
        <dbReference type="Proteomes" id="UP000598997"/>
    </source>
</evidence>
<evidence type="ECO:0000256" key="4">
    <source>
        <dbReference type="RuleBase" id="RU003719"/>
    </source>
</evidence>
<dbReference type="Pfam" id="PF02826">
    <property type="entry name" value="2-Hacid_dh_C"/>
    <property type="match status" value="1"/>
</dbReference>
<dbReference type="PANTHER" id="PTHR10996:SF283">
    <property type="entry name" value="GLYOXYLATE_HYDROXYPYRUVATE REDUCTASE B"/>
    <property type="match status" value="1"/>
</dbReference>
<dbReference type="InterPro" id="IPR050223">
    <property type="entry name" value="D-isomer_2-hydroxyacid_DH"/>
</dbReference>
<dbReference type="PROSITE" id="PS00670">
    <property type="entry name" value="D_2_HYDROXYACID_DH_2"/>
    <property type="match status" value="1"/>
</dbReference>
<dbReference type="Gene3D" id="3.40.50.720">
    <property type="entry name" value="NAD(P)-binding Rossmann-like Domain"/>
    <property type="match status" value="2"/>
</dbReference>
<dbReference type="InterPro" id="IPR029752">
    <property type="entry name" value="D-isomer_DH_CS1"/>
</dbReference>
<dbReference type="GO" id="GO:0051287">
    <property type="term" value="F:NAD binding"/>
    <property type="evidence" value="ECO:0007669"/>
    <property type="project" value="InterPro"/>
</dbReference>
<sequence>MPNRTETSLSSTETRRIEGKARVGVTRHLLPSIETRMEELFDAKLNREDRPLSRDEMAALMQNIDVLVPTVTDHIDGELIANAGPSLKLIANFGAGTDHIDLKAARAKGIMITNTPGVFTEDTADMTIALIIGVMRRMREGTRLVRRKEWTGWAPSAMLGRKLADKVLGIVGMGRIGQAVAHRARAFGMQVVYHNRHRLPEALERMLGAEYIPTLDALLERSDIVTLHCPATSATHDLIDARGFGLMKDSSVIINTARGELIDYEAMIDALYCGKLFGAGLDVFPDEPQVDQRLIDHPNVITQPHLGSATEEGRAASGERVIANIRTWADGHRPLDWVLEGWA</sequence>
<dbReference type="SUPFAM" id="SSF52283">
    <property type="entry name" value="Formate/glycerate dehydrogenase catalytic domain-like"/>
    <property type="match status" value="1"/>
</dbReference>
<keyword evidence="2 4" id="KW-0560">Oxidoreductase</keyword>
<dbReference type="InterPro" id="IPR006139">
    <property type="entry name" value="D-isomer_2_OHA_DH_cat_dom"/>
</dbReference>
<gene>
    <name evidence="7" type="ORF">GCM10010989_20310</name>
</gene>